<organism evidence="2 3">
    <name type="scientific">Algoriphagus zhangzhouensis</name>
    <dbReference type="NCBI Taxonomy" id="1073327"/>
    <lineage>
        <taxon>Bacteria</taxon>
        <taxon>Pseudomonadati</taxon>
        <taxon>Bacteroidota</taxon>
        <taxon>Cytophagia</taxon>
        <taxon>Cytophagales</taxon>
        <taxon>Cyclobacteriaceae</taxon>
        <taxon>Algoriphagus</taxon>
    </lineage>
</organism>
<dbReference type="RefSeq" id="WP_073572076.1">
    <property type="nucleotide sequence ID" value="NZ_FRXN01000003.1"/>
</dbReference>
<dbReference type="STRING" id="1073327.SAMN04488108_2441"/>
<dbReference type="GO" id="GO:0004519">
    <property type="term" value="F:endonuclease activity"/>
    <property type="evidence" value="ECO:0007669"/>
    <property type="project" value="UniProtKB-KW"/>
</dbReference>
<sequence>MDKRVLVLNLDHSPVAVVSAQKAIVLTLLDKANILSTYDLLEIRTVSRTFSYPAVIRLNEYKNIPYRGVLLNRVNLFRRDNGECQYCGSKRHLTIDHVMPRSKGGKTSWTNLVTACNRCNVSKGDKTPEQAGMHLKMHPFKPSLSFFLSLYAERQASEWIPFLNVKVVQ</sequence>
<dbReference type="InterPro" id="IPR029471">
    <property type="entry name" value="HNH_5"/>
</dbReference>
<keyword evidence="3" id="KW-1185">Reference proteome</keyword>
<keyword evidence="2" id="KW-0540">Nuclease</keyword>
<evidence type="ECO:0000259" key="1">
    <source>
        <dbReference type="SMART" id="SM00507"/>
    </source>
</evidence>
<dbReference type="Pfam" id="PF14279">
    <property type="entry name" value="HNH_5"/>
    <property type="match status" value="1"/>
</dbReference>
<dbReference type="SMART" id="SM00507">
    <property type="entry name" value="HNHc"/>
    <property type="match status" value="1"/>
</dbReference>
<dbReference type="PANTHER" id="PTHR33877:SF2">
    <property type="entry name" value="OS07G0170200 PROTEIN"/>
    <property type="match status" value="1"/>
</dbReference>
<dbReference type="InterPro" id="IPR003615">
    <property type="entry name" value="HNH_nuc"/>
</dbReference>
<accession>A0A1M7ZDL1</accession>
<dbReference type="EMBL" id="FRXN01000003">
    <property type="protein sequence ID" value="SHO62978.1"/>
    <property type="molecule type" value="Genomic_DNA"/>
</dbReference>
<dbReference type="PANTHER" id="PTHR33877">
    <property type="entry name" value="SLL1193 PROTEIN"/>
    <property type="match status" value="1"/>
</dbReference>
<dbReference type="InterPro" id="IPR052892">
    <property type="entry name" value="NA-targeting_endonuclease"/>
</dbReference>
<evidence type="ECO:0000313" key="2">
    <source>
        <dbReference type="EMBL" id="SHO62978.1"/>
    </source>
</evidence>
<evidence type="ECO:0000313" key="3">
    <source>
        <dbReference type="Proteomes" id="UP000184609"/>
    </source>
</evidence>
<keyword evidence="2" id="KW-0255">Endonuclease</keyword>
<name>A0A1M7ZDL1_9BACT</name>
<dbReference type="AlphaFoldDB" id="A0A1M7ZDL1"/>
<reference evidence="3" key="1">
    <citation type="submission" date="2016-12" db="EMBL/GenBank/DDBJ databases">
        <authorList>
            <person name="Varghese N."/>
            <person name="Submissions S."/>
        </authorList>
    </citation>
    <scope>NUCLEOTIDE SEQUENCE [LARGE SCALE GENOMIC DNA]</scope>
    <source>
        <strain evidence="3">DSM 25035</strain>
    </source>
</reference>
<dbReference type="Gene3D" id="1.10.30.50">
    <property type="match status" value="1"/>
</dbReference>
<dbReference type="CDD" id="cd00085">
    <property type="entry name" value="HNHc"/>
    <property type="match status" value="1"/>
</dbReference>
<gene>
    <name evidence="2" type="ORF">SAMN04488108_2441</name>
</gene>
<dbReference type="Proteomes" id="UP000184609">
    <property type="component" value="Unassembled WGS sequence"/>
</dbReference>
<feature type="domain" description="HNH nuclease" evidence="1">
    <location>
        <begin position="71"/>
        <end position="121"/>
    </location>
</feature>
<dbReference type="OrthoDB" id="9802901at2"/>
<keyword evidence="2" id="KW-0378">Hydrolase</keyword>
<proteinExistence type="predicted"/>
<protein>
    <submittedName>
        <fullName evidence="2">5-methylcytosine-specific restriction endonuclease McrA</fullName>
    </submittedName>
</protein>